<name>A0ABN0BSJ0_BACFG</name>
<feature type="transmembrane region" description="Helical" evidence="1">
    <location>
        <begin position="12"/>
        <end position="37"/>
    </location>
</feature>
<evidence type="ECO:0000313" key="3">
    <source>
        <dbReference type="Proteomes" id="UP000005101"/>
    </source>
</evidence>
<accession>A0ABN0BSJ0</accession>
<organism evidence="2 3">
    <name type="scientific">Bacteroides fragilis 3_1_12</name>
    <dbReference type="NCBI Taxonomy" id="457424"/>
    <lineage>
        <taxon>Bacteria</taxon>
        <taxon>Pseudomonadati</taxon>
        <taxon>Bacteroidota</taxon>
        <taxon>Bacteroidia</taxon>
        <taxon>Bacteroidales</taxon>
        <taxon>Bacteroidaceae</taxon>
        <taxon>Bacteroides</taxon>
    </lineage>
</organism>
<evidence type="ECO:0000256" key="1">
    <source>
        <dbReference type="SAM" id="Phobius"/>
    </source>
</evidence>
<keyword evidence="1" id="KW-1133">Transmembrane helix</keyword>
<protein>
    <submittedName>
        <fullName evidence="2">Uncharacterized protein</fullName>
    </submittedName>
</protein>
<keyword evidence="1" id="KW-0472">Membrane</keyword>
<keyword evidence="1" id="KW-0812">Transmembrane</keyword>
<gene>
    <name evidence="2" type="ORF">BFAG_04461</name>
</gene>
<evidence type="ECO:0000313" key="2">
    <source>
        <dbReference type="EMBL" id="EFR55763.1"/>
    </source>
</evidence>
<reference evidence="2 3" key="1">
    <citation type="submission" date="2008-12" db="EMBL/GenBank/DDBJ databases">
        <title>Annotation of Bacteroides fragilis strain 3_1_12.</title>
        <authorList>
            <consortium name="The Broad Institute Genome Sequencing Platform"/>
            <person name="Ward D."/>
            <person name="Young S.K."/>
            <person name="Kodira C.D."/>
            <person name="Zeng Q."/>
            <person name="Koehrsen M."/>
            <person name="Alvarado L."/>
            <person name="Berlin A."/>
            <person name="Borenstein D."/>
            <person name="Chen Z."/>
            <person name="Engels R."/>
            <person name="Freedman E."/>
            <person name="Gellesch M."/>
            <person name="Goldberg J."/>
            <person name="Griggs A."/>
            <person name="Gujja S."/>
            <person name="Heiman D."/>
            <person name="Hepburn T."/>
            <person name="Howarth C."/>
            <person name="Jen D."/>
            <person name="Larson L."/>
            <person name="Lewis B."/>
            <person name="Mehta T."/>
            <person name="Park D."/>
            <person name="Pearson M."/>
            <person name="Roberts A."/>
            <person name="Saif S."/>
            <person name="Shea T."/>
            <person name="Shenoy N."/>
            <person name="Sisk P."/>
            <person name="Stolte C."/>
            <person name="Sykes S."/>
            <person name="Walk T."/>
            <person name="White J."/>
            <person name="Yandava C."/>
            <person name="Allen-Vercoe E."/>
            <person name="Strauss J."/>
            <person name="Ambrose C."/>
            <person name="Lander E."/>
            <person name="Nusbaum C."/>
            <person name="Galagan J."/>
            <person name="Birren B."/>
        </authorList>
    </citation>
    <scope>NUCLEOTIDE SEQUENCE [LARGE SCALE GENOMIC DNA]</scope>
    <source>
        <strain evidence="2 3">3_1_12</strain>
    </source>
</reference>
<dbReference type="EMBL" id="EQ973218">
    <property type="protein sequence ID" value="EFR55763.1"/>
    <property type="molecule type" value="Genomic_DNA"/>
</dbReference>
<dbReference type="Proteomes" id="UP000005101">
    <property type="component" value="Unassembled WGS sequence"/>
</dbReference>
<proteinExistence type="predicted"/>
<keyword evidence="3" id="KW-1185">Reference proteome</keyword>
<sequence>MILSSRIIFFRNIVYPIAYFSCSIINNYCELVFSLLVQKPYLRFLFFNNTNREAERKVSWQ</sequence>